<keyword evidence="1" id="KW-0732">Signal</keyword>
<sequence length="155" mass="16774">MKLKFKLIALIAVLHTTNAGAESIQFQCGGMSGYSYYAAEGMVPDKQAGWSNDAISNGEMVIDLDGDTGEVEYRYKDATGKWYSPSNEGGDVVLLTMDDTDLSFQILAMFPAGNTVEILTITEFDGETAKLIYANSRNTSMSANSKLMVGDCTVH</sequence>
<feature type="chain" id="PRO_5017425638" evidence="1">
    <location>
        <begin position="22"/>
        <end position="155"/>
    </location>
</feature>
<evidence type="ECO:0000256" key="1">
    <source>
        <dbReference type="SAM" id="SignalP"/>
    </source>
</evidence>
<evidence type="ECO:0000313" key="3">
    <source>
        <dbReference type="Proteomes" id="UP000266385"/>
    </source>
</evidence>
<gene>
    <name evidence="2" type="ORF">D1223_03030</name>
</gene>
<reference evidence="2 3" key="1">
    <citation type="submission" date="2018-08" db="EMBL/GenBank/DDBJ databases">
        <title>Henriciella mobilis sp. nov., isolated from seawater.</title>
        <authorList>
            <person name="Cheng H."/>
            <person name="Wu Y.-H."/>
            <person name="Xu X.-W."/>
            <person name="Guo L.-L."/>
        </authorList>
    </citation>
    <scope>NUCLEOTIDE SEQUENCE [LARGE SCALE GENOMIC DNA]</scope>
    <source>
        <strain evidence="2 3">JN25</strain>
    </source>
</reference>
<dbReference type="Proteomes" id="UP000266385">
    <property type="component" value="Unassembled WGS sequence"/>
</dbReference>
<dbReference type="OrthoDB" id="7864864at2"/>
<dbReference type="EMBL" id="QWFX01000005">
    <property type="protein sequence ID" value="RIJ32837.1"/>
    <property type="molecule type" value="Genomic_DNA"/>
</dbReference>
<evidence type="ECO:0000313" key="2">
    <source>
        <dbReference type="EMBL" id="RIJ32837.1"/>
    </source>
</evidence>
<keyword evidence="3" id="KW-1185">Reference proteome</keyword>
<comment type="caution">
    <text evidence="2">The sequence shown here is derived from an EMBL/GenBank/DDBJ whole genome shotgun (WGS) entry which is preliminary data.</text>
</comment>
<dbReference type="RefSeq" id="WP_119374918.1">
    <property type="nucleotide sequence ID" value="NZ_QWFX01000005.1"/>
</dbReference>
<name>A0A399RSG6_9PROT</name>
<proteinExistence type="predicted"/>
<feature type="signal peptide" evidence="1">
    <location>
        <begin position="1"/>
        <end position="21"/>
    </location>
</feature>
<organism evidence="2 3">
    <name type="scientific">Henriciella mobilis</name>
    <dbReference type="NCBI Taxonomy" id="2305467"/>
    <lineage>
        <taxon>Bacteria</taxon>
        <taxon>Pseudomonadati</taxon>
        <taxon>Pseudomonadota</taxon>
        <taxon>Alphaproteobacteria</taxon>
        <taxon>Hyphomonadales</taxon>
        <taxon>Hyphomonadaceae</taxon>
        <taxon>Henriciella</taxon>
    </lineage>
</organism>
<accession>A0A399RSG6</accession>
<dbReference type="AlphaFoldDB" id="A0A399RSG6"/>
<protein>
    <submittedName>
        <fullName evidence="2">Uncharacterized protein</fullName>
    </submittedName>
</protein>